<sequence>MAFPKPIEHYGTHRLIPTKYADADSSVLETLSLPAEVISDLTELDAATNERKLAEQGENIAIGPGELLLGVPEAHIVNAAFCHPHPQGSRFNNSRRGAWYAGVELETSFAEVAFHKRRFLQDARITATLTFDYQDFLADFSGVYSHLDPHEIETCLLPEPVPECYAPGQALADLLLHAGSNGVVYPSVRNPGGTCVACFRPALVYNPRRGKQYQLTVGAGEQWATT</sequence>
<dbReference type="SMART" id="SM00953">
    <property type="entry name" value="RES"/>
    <property type="match status" value="1"/>
</dbReference>
<organism evidence="2 3">
    <name type="scientific">Tunturiibacter empetritectus</name>
    <dbReference type="NCBI Taxonomy" id="3069691"/>
    <lineage>
        <taxon>Bacteria</taxon>
        <taxon>Pseudomonadati</taxon>
        <taxon>Acidobacteriota</taxon>
        <taxon>Terriglobia</taxon>
        <taxon>Terriglobales</taxon>
        <taxon>Acidobacteriaceae</taxon>
        <taxon>Tunturiibacter</taxon>
    </lineage>
</organism>
<dbReference type="Proteomes" id="UP000568106">
    <property type="component" value="Unassembled WGS sequence"/>
</dbReference>
<gene>
    <name evidence="2" type="ORF">HDF09_000002</name>
</gene>
<dbReference type="AlphaFoldDB" id="A0A7W8IE77"/>
<comment type="caution">
    <text evidence="2">The sequence shown here is derived from an EMBL/GenBank/DDBJ whole genome shotgun (WGS) entry which is preliminary data.</text>
</comment>
<proteinExistence type="predicted"/>
<accession>A0A7W8IE77</accession>
<keyword evidence="3" id="KW-1185">Reference proteome</keyword>
<dbReference type="Pfam" id="PF08808">
    <property type="entry name" value="RES"/>
    <property type="match status" value="1"/>
</dbReference>
<evidence type="ECO:0000313" key="3">
    <source>
        <dbReference type="Proteomes" id="UP000568106"/>
    </source>
</evidence>
<reference evidence="2" key="1">
    <citation type="submission" date="2020-08" db="EMBL/GenBank/DDBJ databases">
        <title>Genomic Encyclopedia of Type Strains, Phase IV (KMG-V): Genome sequencing to study the core and pangenomes of soil and plant-associated prokaryotes.</title>
        <authorList>
            <person name="Whitman W."/>
        </authorList>
    </citation>
    <scope>NUCLEOTIDE SEQUENCE [LARGE SCALE GENOMIC DNA]</scope>
    <source>
        <strain evidence="2">M8UP27</strain>
    </source>
</reference>
<dbReference type="InterPro" id="IPR014914">
    <property type="entry name" value="RES_dom"/>
</dbReference>
<feature type="domain" description="RES" evidence="1">
    <location>
        <begin position="80"/>
        <end position="210"/>
    </location>
</feature>
<evidence type="ECO:0000259" key="1">
    <source>
        <dbReference type="SMART" id="SM00953"/>
    </source>
</evidence>
<evidence type="ECO:0000313" key="2">
    <source>
        <dbReference type="EMBL" id="MBB5315352.1"/>
    </source>
</evidence>
<protein>
    <submittedName>
        <fullName evidence="2">RES domain-containing protein</fullName>
    </submittedName>
</protein>
<dbReference type="EMBL" id="JACHDY010000001">
    <property type="protein sequence ID" value="MBB5315352.1"/>
    <property type="molecule type" value="Genomic_DNA"/>
</dbReference>
<name>A0A7W8IE77_9BACT</name>